<name>A0ABV0VQT6_9TELE</name>
<proteinExistence type="predicted"/>
<feature type="non-terminal residue" evidence="1">
    <location>
        <position position="1"/>
    </location>
</feature>
<comment type="caution">
    <text evidence="1">The sequence shown here is derived from an EMBL/GenBank/DDBJ whole genome shotgun (WGS) entry which is preliminary data.</text>
</comment>
<sequence length="100" mass="10965">LLFPSCYLRLCLTHAGSSLDGSITRFKSWEWLCVVAWRQSSHTTDGTPTSQPAGWSCLTAKTAASNTESQITVAEGSADAERCCFPISVEISDDFVFRKQ</sequence>
<accession>A0ABV0VQT6</accession>
<protein>
    <submittedName>
        <fullName evidence="1">Uncharacterized protein</fullName>
    </submittedName>
</protein>
<dbReference type="EMBL" id="JAHRIM010002201">
    <property type="protein sequence ID" value="MEQ2259077.1"/>
    <property type="molecule type" value="Genomic_DNA"/>
</dbReference>
<dbReference type="Proteomes" id="UP001444071">
    <property type="component" value="Unassembled WGS sequence"/>
</dbReference>
<organism evidence="1 2">
    <name type="scientific">Xenotaenia resolanae</name>
    <dbReference type="NCBI Taxonomy" id="208358"/>
    <lineage>
        <taxon>Eukaryota</taxon>
        <taxon>Metazoa</taxon>
        <taxon>Chordata</taxon>
        <taxon>Craniata</taxon>
        <taxon>Vertebrata</taxon>
        <taxon>Euteleostomi</taxon>
        <taxon>Actinopterygii</taxon>
        <taxon>Neopterygii</taxon>
        <taxon>Teleostei</taxon>
        <taxon>Neoteleostei</taxon>
        <taxon>Acanthomorphata</taxon>
        <taxon>Ovalentaria</taxon>
        <taxon>Atherinomorphae</taxon>
        <taxon>Cyprinodontiformes</taxon>
        <taxon>Goodeidae</taxon>
        <taxon>Xenotaenia</taxon>
    </lineage>
</organism>
<keyword evidence="2" id="KW-1185">Reference proteome</keyword>
<reference evidence="1 2" key="1">
    <citation type="submission" date="2021-06" db="EMBL/GenBank/DDBJ databases">
        <authorList>
            <person name="Palmer J.M."/>
        </authorList>
    </citation>
    <scope>NUCLEOTIDE SEQUENCE [LARGE SCALE GENOMIC DNA]</scope>
    <source>
        <strain evidence="1 2">XR_2019</strain>
        <tissue evidence="1">Muscle</tissue>
    </source>
</reference>
<evidence type="ECO:0000313" key="2">
    <source>
        <dbReference type="Proteomes" id="UP001444071"/>
    </source>
</evidence>
<gene>
    <name evidence="1" type="ORF">XENORESO_006473</name>
</gene>
<evidence type="ECO:0000313" key="1">
    <source>
        <dbReference type="EMBL" id="MEQ2259077.1"/>
    </source>
</evidence>